<dbReference type="AlphaFoldDB" id="A0A1M6C780"/>
<dbReference type="PANTHER" id="PTHR43429">
    <property type="entry name" value="PYRIDINE NUCLEOTIDE-DISULFIDE OXIDOREDUCTASE DOMAIN-CONTAINING"/>
    <property type="match status" value="1"/>
</dbReference>
<reference evidence="7" key="1">
    <citation type="submission" date="2016-11" db="EMBL/GenBank/DDBJ databases">
        <authorList>
            <person name="Varghese N."/>
            <person name="Submissions S."/>
        </authorList>
    </citation>
    <scope>NUCLEOTIDE SEQUENCE [LARGE SCALE GENOMIC DNA]</scope>
    <source>
        <strain evidence="7">DSM 15449</strain>
    </source>
</reference>
<keyword evidence="3" id="KW-0274">FAD</keyword>
<dbReference type="STRING" id="1121420.SAMN02746098_04303"/>
<accession>A0A1M6C780</accession>
<gene>
    <name evidence="6" type="ORF">SAMN02746098_04303</name>
</gene>
<keyword evidence="7" id="KW-1185">Reference proteome</keyword>
<dbReference type="InterPro" id="IPR016156">
    <property type="entry name" value="FAD/NAD-linked_Rdtase_dimer_sf"/>
</dbReference>
<proteinExistence type="predicted"/>
<evidence type="ECO:0000313" key="7">
    <source>
        <dbReference type="Proteomes" id="UP000183954"/>
    </source>
</evidence>
<dbReference type="InterPro" id="IPR036188">
    <property type="entry name" value="FAD/NAD-bd_sf"/>
</dbReference>
<dbReference type="PANTHER" id="PTHR43429:SF3">
    <property type="entry name" value="NITRITE REDUCTASE [NAD(P)H]"/>
    <property type="match status" value="1"/>
</dbReference>
<comment type="cofactor">
    <cofactor evidence="1">
        <name>FAD</name>
        <dbReference type="ChEBI" id="CHEBI:57692"/>
    </cofactor>
</comment>
<dbReference type="SUPFAM" id="SSF51905">
    <property type="entry name" value="FAD/NAD(P)-binding domain"/>
    <property type="match status" value="2"/>
</dbReference>
<dbReference type="InterPro" id="IPR023753">
    <property type="entry name" value="FAD/NAD-binding_dom"/>
</dbReference>
<dbReference type="Proteomes" id="UP000183954">
    <property type="component" value="Unassembled WGS sequence"/>
</dbReference>
<sequence>MVYVIVGNGPAGTNAIEQIRNIDPTGKIILIAQEANLPYSRITTPEYMTNELEEQDMYIRDADFYENYGVETRLGHRAEQVRVLENAVILENGEKIAYDKLLIATGSRPFIPSWIDLEVEGVFSLWNKADSEEINSFLPQVKNAVIIGGGLVGLQAARVLNACGIKVSVVEMANRLMPGQLDQAAADMLLKALGNHGVQVLLGTEVKSLQVKENKVEGVQTIDHFLEAELVITAVGVRPNLDFLTESGVQIEKGIVVNEFMQSNVPTIYAAGDIAQAASLLTGESMLRALWLTAVQQGKIAGASMAGSRTAYPGSHAMNSIQLFGLPIISLGRIEGGSGVEEVILSQPSSGVYQKLLLENGCLTGLLFAGEVQEAGVLYHKLGQLLNQGYWGSLRVLDVEDMLA</sequence>
<dbReference type="Pfam" id="PF07992">
    <property type="entry name" value="Pyr_redox_2"/>
    <property type="match status" value="1"/>
</dbReference>
<evidence type="ECO:0000256" key="2">
    <source>
        <dbReference type="ARBA" id="ARBA00022630"/>
    </source>
</evidence>
<feature type="domain" description="FAD/NAD(P)-binding" evidence="4">
    <location>
        <begin position="3"/>
        <end position="298"/>
    </location>
</feature>
<evidence type="ECO:0000259" key="4">
    <source>
        <dbReference type="Pfam" id="PF07992"/>
    </source>
</evidence>
<evidence type="ECO:0000256" key="3">
    <source>
        <dbReference type="ARBA" id="ARBA00022827"/>
    </source>
</evidence>
<dbReference type="Gene3D" id="3.50.50.60">
    <property type="entry name" value="FAD/NAD(P)-binding domain"/>
    <property type="match status" value="2"/>
</dbReference>
<dbReference type="Pfam" id="PF18267">
    <property type="entry name" value="Rubredoxin_C"/>
    <property type="match status" value="1"/>
</dbReference>
<dbReference type="InterPro" id="IPR050260">
    <property type="entry name" value="FAD-bd_OxRdtase"/>
</dbReference>
<feature type="domain" description="NADH-rubredoxin oxidoreductase C-terminal" evidence="5">
    <location>
        <begin position="319"/>
        <end position="375"/>
    </location>
</feature>
<dbReference type="PRINTS" id="PR00368">
    <property type="entry name" value="FADPNR"/>
</dbReference>
<dbReference type="GO" id="GO:0016491">
    <property type="term" value="F:oxidoreductase activity"/>
    <property type="evidence" value="ECO:0007669"/>
    <property type="project" value="InterPro"/>
</dbReference>
<protein>
    <submittedName>
        <fullName evidence="6">Pyridine nucleotide-disulphide oxidoreductase</fullName>
    </submittedName>
</protein>
<organism evidence="6 7">
    <name type="scientific">Desulfosporosinus lacus DSM 15449</name>
    <dbReference type="NCBI Taxonomy" id="1121420"/>
    <lineage>
        <taxon>Bacteria</taxon>
        <taxon>Bacillati</taxon>
        <taxon>Bacillota</taxon>
        <taxon>Clostridia</taxon>
        <taxon>Eubacteriales</taxon>
        <taxon>Desulfitobacteriaceae</taxon>
        <taxon>Desulfosporosinus</taxon>
    </lineage>
</organism>
<dbReference type="EMBL" id="FQXJ01000020">
    <property type="protein sequence ID" value="SHI56885.1"/>
    <property type="molecule type" value="Genomic_DNA"/>
</dbReference>
<evidence type="ECO:0000256" key="1">
    <source>
        <dbReference type="ARBA" id="ARBA00001974"/>
    </source>
</evidence>
<dbReference type="InterPro" id="IPR041575">
    <property type="entry name" value="Rubredoxin_C"/>
</dbReference>
<dbReference type="PRINTS" id="PR00411">
    <property type="entry name" value="PNDRDTASEI"/>
</dbReference>
<keyword evidence="2" id="KW-0285">Flavoprotein</keyword>
<dbReference type="Gene3D" id="3.30.390.30">
    <property type="match status" value="1"/>
</dbReference>
<name>A0A1M6C780_9FIRM</name>
<evidence type="ECO:0000313" key="6">
    <source>
        <dbReference type="EMBL" id="SHI56885.1"/>
    </source>
</evidence>
<dbReference type="OrthoDB" id="9807946at2"/>
<evidence type="ECO:0000259" key="5">
    <source>
        <dbReference type="Pfam" id="PF18267"/>
    </source>
</evidence>